<gene>
    <name evidence="2" type="ORF">EGI31_05985</name>
</gene>
<dbReference type="GO" id="GO:0005829">
    <property type="term" value="C:cytosol"/>
    <property type="evidence" value="ECO:0007669"/>
    <property type="project" value="TreeGrafter"/>
</dbReference>
<dbReference type="SUPFAM" id="SSF55298">
    <property type="entry name" value="YjgF-like"/>
    <property type="match status" value="1"/>
</dbReference>
<dbReference type="EMBL" id="RJUF01000010">
    <property type="protein sequence ID" value="MCP9762497.1"/>
    <property type="molecule type" value="Genomic_DNA"/>
</dbReference>
<keyword evidence="3" id="KW-1185">Reference proteome</keyword>
<evidence type="ECO:0000313" key="3">
    <source>
        <dbReference type="Proteomes" id="UP001204144"/>
    </source>
</evidence>
<comment type="caution">
    <text evidence="2">The sequence shown here is derived from an EMBL/GenBank/DDBJ whole genome shotgun (WGS) entry which is preliminary data.</text>
</comment>
<dbReference type="PANTHER" id="PTHR11803">
    <property type="entry name" value="2-IMINOBUTANOATE/2-IMINOPROPANOATE DEAMINASE RIDA"/>
    <property type="match status" value="1"/>
</dbReference>
<evidence type="ECO:0008006" key="4">
    <source>
        <dbReference type="Google" id="ProtNLM"/>
    </source>
</evidence>
<sequence>MQKDKVFNLFLSVILLILTKEISAQKVELIGPESSIISNAAIIPEGKKLYFSSGLTASALNASLPEGDYAKYGDTKAQALSILEKFKTSLAEKGLKMADVFSMRVYLTPDVKTGAYDFDGWNAAYKQYFGTTENPNKPVRATLGVSALVNRFKFIEIEIVAAYP</sequence>
<comment type="similarity">
    <text evidence="1">Belongs to the RutC family.</text>
</comment>
<reference evidence="2 3" key="1">
    <citation type="submission" date="2018-11" db="EMBL/GenBank/DDBJ databases">
        <title>Novel bacteria species description.</title>
        <authorList>
            <person name="Han J.-H."/>
        </authorList>
    </citation>
    <scope>NUCLEOTIDE SEQUENCE [LARGE SCALE GENOMIC DNA]</scope>
    <source>
        <strain evidence="2 3">KCTC23259</strain>
    </source>
</reference>
<dbReference type="Gene3D" id="3.30.1330.40">
    <property type="entry name" value="RutC-like"/>
    <property type="match status" value="1"/>
</dbReference>
<dbReference type="PROSITE" id="PS01094">
    <property type="entry name" value="UPF0076"/>
    <property type="match status" value="1"/>
</dbReference>
<organism evidence="2 3">
    <name type="scientific">Lacihabitans soyangensis</name>
    <dbReference type="NCBI Taxonomy" id="869394"/>
    <lineage>
        <taxon>Bacteria</taxon>
        <taxon>Pseudomonadati</taxon>
        <taxon>Bacteroidota</taxon>
        <taxon>Cytophagia</taxon>
        <taxon>Cytophagales</taxon>
        <taxon>Leadbetterellaceae</taxon>
        <taxon>Lacihabitans</taxon>
    </lineage>
</organism>
<dbReference type="InterPro" id="IPR006175">
    <property type="entry name" value="YjgF/YER057c/UK114"/>
</dbReference>
<name>A0AAE3H056_9BACT</name>
<dbReference type="AlphaFoldDB" id="A0AAE3H056"/>
<dbReference type="PANTHER" id="PTHR11803:SF59">
    <property type="entry name" value="ENDORIBONUCLEASE"/>
    <property type="match status" value="1"/>
</dbReference>
<dbReference type="InterPro" id="IPR035959">
    <property type="entry name" value="RutC-like_sf"/>
</dbReference>
<dbReference type="Proteomes" id="UP001204144">
    <property type="component" value="Unassembled WGS sequence"/>
</dbReference>
<dbReference type="InterPro" id="IPR019897">
    <property type="entry name" value="RidA_CS"/>
</dbReference>
<evidence type="ECO:0000256" key="1">
    <source>
        <dbReference type="ARBA" id="ARBA00010552"/>
    </source>
</evidence>
<accession>A0AAE3H056</accession>
<dbReference type="RefSeq" id="WP_255036268.1">
    <property type="nucleotide sequence ID" value="NZ_RJUF01000010.1"/>
</dbReference>
<protein>
    <recommendedName>
        <fullName evidence="4">RidA family protein</fullName>
    </recommendedName>
</protein>
<evidence type="ECO:0000313" key="2">
    <source>
        <dbReference type="EMBL" id="MCP9762497.1"/>
    </source>
</evidence>
<dbReference type="CDD" id="cd06151">
    <property type="entry name" value="YjgF_YER057c_UK114_like_3"/>
    <property type="match status" value="1"/>
</dbReference>
<proteinExistence type="inferred from homology"/>
<dbReference type="GO" id="GO:0019239">
    <property type="term" value="F:deaminase activity"/>
    <property type="evidence" value="ECO:0007669"/>
    <property type="project" value="TreeGrafter"/>
</dbReference>
<dbReference type="Pfam" id="PF01042">
    <property type="entry name" value="Ribonuc_L-PSP"/>
    <property type="match status" value="1"/>
</dbReference>